<sequence length="186" mass="20098">MPLVGFCAAPLAKATSFCYDEILTKSENGCTNQKTDALSSQRMMSPPLHRIDYNAQPRGLFAAGVTRPLDDNTLSCPRRCPGFGELSVPIQVGLPIQALAMESARSLAASWLGRCGASRLHRCYGAANNAWSRLKRASQVATKNHASSRKTRQSDAAAMDHATSFMPFRPLRSALCTDGVVQRGGR</sequence>
<dbReference type="EMBL" id="GBRH01250770">
    <property type="protein sequence ID" value="JAD47125.1"/>
    <property type="molecule type" value="Transcribed_RNA"/>
</dbReference>
<accession>A0A0A9ADW8</accession>
<name>A0A0A9ADW8_ARUDO</name>
<organism evidence="1">
    <name type="scientific">Arundo donax</name>
    <name type="common">Giant reed</name>
    <name type="synonym">Donax arundinaceus</name>
    <dbReference type="NCBI Taxonomy" id="35708"/>
    <lineage>
        <taxon>Eukaryota</taxon>
        <taxon>Viridiplantae</taxon>
        <taxon>Streptophyta</taxon>
        <taxon>Embryophyta</taxon>
        <taxon>Tracheophyta</taxon>
        <taxon>Spermatophyta</taxon>
        <taxon>Magnoliopsida</taxon>
        <taxon>Liliopsida</taxon>
        <taxon>Poales</taxon>
        <taxon>Poaceae</taxon>
        <taxon>PACMAD clade</taxon>
        <taxon>Arundinoideae</taxon>
        <taxon>Arundineae</taxon>
        <taxon>Arundo</taxon>
    </lineage>
</organism>
<evidence type="ECO:0000313" key="1">
    <source>
        <dbReference type="EMBL" id="JAD47125.1"/>
    </source>
</evidence>
<proteinExistence type="predicted"/>
<reference evidence="1" key="2">
    <citation type="journal article" date="2015" name="Data Brief">
        <title>Shoot transcriptome of the giant reed, Arundo donax.</title>
        <authorList>
            <person name="Barrero R.A."/>
            <person name="Guerrero F.D."/>
            <person name="Moolhuijzen P."/>
            <person name="Goolsby J.A."/>
            <person name="Tidwell J."/>
            <person name="Bellgard S.E."/>
            <person name="Bellgard M.I."/>
        </authorList>
    </citation>
    <scope>NUCLEOTIDE SEQUENCE</scope>
    <source>
        <tissue evidence="1">Shoot tissue taken approximately 20 cm above the soil surface</tissue>
    </source>
</reference>
<reference evidence="1" key="1">
    <citation type="submission" date="2014-09" db="EMBL/GenBank/DDBJ databases">
        <authorList>
            <person name="Magalhaes I.L.F."/>
            <person name="Oliveira U."/>
            <person name="Santos F.R."/>
            <person name="Vidigal T.H.D.A."/>
            <person name="Brescovit A.D."/>
            <person name="Santos A.J."/>
        </authorList>
    </citation>
    <scope>NUCLEOTIDE SEQUENCE</scope>
    <source>
        <tissue evidence="1">Shoot tissue taken approximately 20 cm above the soil surface</tissue>
    </source>
</reference>
<dbReference type="AlphaFoldDB" id="A0A0A9ADW8"/>
<protein>
    <submittedName>
        <fullName evidence="1">Uncharacterized protein</fullName>
    </submittedName>
</protein>